<dbReference type="NCBIfam" id="TIGR00644">
    <property type="entry name" value="recJ"/>
    <property type="match status" value="1"/>
</dbReference>
<evidence type="ECO:0000259" key="7">
    <source>
        <dbReference type="Pfam" id="PF02272"/>
    </source>
</evidence>
<accession>A0AAW9MVD6</accession>
<dbReference type="PANTHER" id="PTHR30255:SF2">
    <property type="entry name" value="SINGLE-STRANDED-DNA-SPECIFIC EXONUCLEASE RECJ"/>
    <property type="match status" value="1"/>
</dbReference>
<dbReference type="GO" id="GO:0003676">
    <property type="term" value="F:nucleic acid binding"/>
    <property type="evidence" value="ECO:0007669"/>
    <property type="project" value="InterPro"/>
</dbReference>
<dbReference type="Proteomes" id="UP001357733">
    <property type="component" value="Unassembled WGS sequence"/>
</dbReference>
<dbReference type="SUPFAM" id="SSF64182">
    <property type="entry name" value="DHH phosphoesterases"/>
    <property type="match status" value="1"/>
</dbReference>
<gene>
    <name evidence="9" type="primary">recJ</name>
    <name evidence="9" type="ORF">VLK81_06900</name>
</gene>
<dbReference type="Gene3D" id="3.10.310.30">
    <property type="match status" value="1"/>
</dbReference>
<keyword evidence="10" id="KW-1185">Reference proteome</keyword>
<keyword evidence="5 9" id="KW-0269">Exonuclease</keyword>
<dbReference type="Pfam" id="PF17768">
    <property type="entry name" value="RecJ_OB"/>
    <property type="match status" value="1"/>
</dbReference>
<reference evidence="9 10" key="1">
    <citation type="submission" date="2024-01" db="EMBL/GenBank/DDBJ databases">
        <title>Complete genome sequence of Citroniella saccharovorans strain M6.X9, isolated from human fecal sample.</title>
        <authorList>
            <person name="Cheng G."/>
            <person name="Westerholm M."/>
            <person name="Schnurer A."/>
        </authorList>
    </citation>
    <scope>NUCLEOTIDE SEQUENCE [LARGE SCALE GENOMIC DNA]</scope>
    <source>
        <strain evidence="9 10">DSM 29873</strain>
    </source>
</reference>
<dbReference type="EMBL" id="JAYKOT010000003">
    <property type="protein sequence ID" value="MEB3429738.1"/>
    <property type="molecule type" value="Genomic_DNA"/>
</dbReference>
<dbReference type="PANTHER" id="PTHR30255">
    <property type="entry name" value="SINGLE-STRANDED-DNA-SPECIFIC EXONUCLEASE RECJ"/>
    <property type="match status" value="1"/>
</dbReference>
<dbReference type="GO" id="GO:0006281">
    <property type="term" value="P:DNA repair"/>
    <property type="evidence" value="ECO:0007669"/>
    <property type="project" value="InterPro"/>
</dbReference>
<sequence length="576" mass="65489">MSIWRIYNRDISSLKGKLSDEFLYILVNRGIDTKEKIDYYLNANFENMHDPFLMKDMDIAVDLILDHISKDSHIHICGDYDQDGIASTVILMKGLGEIHKKVTYSIPDRTVDGYGINTSMVEEMKKENVDLIITCDNGIVQFDAVNRARELGIDIIVTDHHTIKRDGEKDFLPNANAVINPHREDETYPFENLCGAGVSFKLIQAIYNSIGIEDEKLIPLISYAAMGTVCDVVELKDENRIIVKEGLKELNKLKNPGFKALVQANNWNKDIDIFTLGFVIGPSINASGRLSTARLGVELFLEDNINNCESYAYELVRLNNERKNLTNEGLTRALKIIKEQSIHLNNVIMVNIEPCHESIVGIIAGRIKEKFNKPTLVFTNGLEENTLKGSGRSIKPYNMISKLEDQKDLFLKFGGHKMAAGFSIERSRFYDLNKALNEDSGLSEKDFVEVHYIDIKKDISSIDENFINELSDLEPFGEGNSRPVLADKNINLLSVKIIGKNKNVIKLTLLKNNRVLEAINFTKSDEILSYLENKFGNKIYNNYSNQYNLPIDIIYYPTINEFNGNRRVQLNIKDIR</sequence>
<evidence type="ECO:0000256" key="3">
    <source>
        <dbReference type="ARBA" id="ARBA00022722"/>
    </source>
</evidence>
<dbReference type="InterPro" id="IPR038763">
    <property type="entry name" value="DHH_sf"/>
</dbReference>
<dbReference type="InterPro" id="IPR004610">
    <property type="entry name" value="RecJ"/>
</dbReference>
<comment type="caution">
    <text evidence="9">The sequence shown here is derived from an EMBL/GenBank/DDBJ whole genome shotgun (WGS) entry which is preliminary data.</text>
</comment>
<dbReference type="RefSeq" id="WP_324619907.1">
    <property type="nucleotide sequence ID" value="NZ_JAYKOT010000003.1"/>
</dbReference>
<evidence type="ECO:0000256" key="2">
    <source>
        <dbReference type="ARBA" id="ARBA00019841"/>
    </source>
</evidence>
<dbReference type="GO" id="GO:0006310">
    <property type="term" value="P:DNA recombination"/>
    <property type="evidence" value="ECO:0007669"/>
    <property type="project" value="InterPro"/>
</dbReference>
<feature type="domain" description="DDH" evidence="6">
    <location>
        <begin position="74"/>
        <end position="215"/>
    </location>
</feature>
<evidence type="ECO:0000256" key="5">
    <source>
        <dbReference type="ARBA" id="ARBA00022839"/>
    </source>
</evidence>
<dbReference type="Pfam" id="PF01368">
    <property type="entry name" value="DHH"/>
    <property type="match status" value="1"/>
</dbReference>
<evidence type="ECO:0000313" key="9">
    <source>
        <dbReference type="EMBL" id="MEB3429738.1"/>
    </source>
</evidence>
<dbReference type="Gene3D" id="3.90.1640.30">
    <property type="match status" value="1"/>
</dbReference>
<evidence type="ECO:0000256" key="4">
    <source>
        <dbReference type="ARBA" id="ARBA00022801"/>
    </source>
</evidence>
<dbReference type="GO" id="GO:0008409">
    <property type="term" value="F:5'-3' exonuclease activity"/>
    <property type="evidence" value="ECO:0007669"/>
    <property type="project" value="InterPro"/>
</dbReference>
<dbReference type="InterPro" id="IPR001667">
    <property type="entry name" value="DDH_dom"/>
</dbReference>
<feature type="domain" description="DHHA1" evidence="7">
    <location>
        <begin position="350"/>
        <end position="438"/>
    </location>
</feature>
<name>A0AAW9MVD6_9FIRM</name>
<evidence type="ECO:0000259" key="8">
    <source>
        <dbReference type="Pfam" id="PF17768"/>
    </source>
</evidence>
<evidence type="ECO:0000259" key="6">
    <source>
        <dbReference type="Pfam" id="PF01368"/>
    </source>
</evidence>
<feature type="domain" description="RecJ OB" evidence="8">
    <location>
        <begin position="453"/>
        <end position="574"/>
    </location>
</feature>
<evidence type="ECO:0000313" key="10">
    <source>
        <dbReference type="Proteomes" id="UP001357733"/>
    </source>
</evidence>
<dbReference type="InterPro" id="IPR041122">
    <property type="entry name" value="RecJ_OB"/>
</dbReference>
<dbReference type="Pfam" id="PF02272">
    <property type="entry name" value="DHHA1"/>
    <property type="match status" value="1"/>
</dbReference>
<keyword evidence="3" id="KW-0540">Nuclease</keyword>
<evidence type="ECO:0000256" key="1">
    <source>
        <dbReference type="ARBA" id="ARBA00005915"/>
    </source>
</evidence>
<keyword evidence="4" id="KW-0378">Hydrolase</keyword>
<organism evidence="9 10">
    <name type="scientific">Citroniella saccharovorans</name>
    <dbReference type="NCBI Taxonomy" id="2053367"/>
    <lineage>
        <taxon>Bacteria</taxon>
        <taxon>Bacillati</taxon>
        <taxon>Bacillota</taxon>
        <taxon>Tissierellia</taxon>
        <taxon>Tissierellales</taxon>
        <taxon>Peptoniphilaceae</taxon>
        <taxon>Citroniella</taxon>
    </lineage>
</organism>
<dbReference type="AlphaFoldDB" id="A0AAW9MVD6"/>
<dbReference type="InterPro" id="IPR003156">
    <property type="entry name" value="DHHA1_dom"/>
</dbReference>
<protein>
    <recommendedName>
        <fullName evidence="2">Single-stranded-DNA-specific exonuclease RecJ</fullName>
    </recommendedName>
</protein>
<proteinExistence type="inferred from homology"/>
<comment type="similarity">
    <text evidence="1">Belongs to the RecJ family.</text>
</comment>
<dbReference type="InterPro" id="IPR051673">
    <property type="entry name" value="SSDNA_exonuclease_RecJ"/>
</dbReference>